<dbReference type="Proteomes" id="UP001139068">
    <property type="component" value="Unassembled WGS sequence"/>
</dbReference>
<dbReference type="EMBL" id="JAIVFL010000001">
    <property type="protein sequence ID" value="MCI4675617.1"/>
    <property type="molecule type" value="Genomic_DNA"/>
</dbReference>
<keyword evidence="2" id="KW-1185">Reference proteome</keyword>
<name>A0ABS9YWW7_9MYCO</name>
<organism evidence="1 2">
    <name type="scientific">Candidatus Mycolicibacterium alkanivorans</name>
    <dbReference type="NCBI Taxonomy" id="2954114"/>
    <lineage>
        <taxon>Bacteria</taxon>
        <taxon>Bacillati</taxon>
        <taxon>Actinomycetota</taxon>
        <taxon>Actinomycetes</taxon>
        <taxon>Mycobacteriales</taxon>
        <taxon>Mycobacteriaceae</taxon>
        <taxon>Mycolicibacterium</taxon>
    </lineage>
</organism>
<sequence length="55" mass="6324">MSTQHPFHEDRPDDLPITAEVWEAARKYVDIGLTTAIYRAIKQLEAEVVALRDSR</sequence>
<comment type="caution">
    <text evidence="1">The sequence shown here is derived from an EMBL/GenBank/DDBJ whole genome shotgun (WGS) entry which is preliminary data.</text>
</comment>
<evidence type="ECO:0000313" key="1">
    <source>
        <dbReference type="EMBL" id="MCI4675617.1"/>
    </source>
</evidence>
<reference evidence="1" key="1">
    <citation type="journal article" date="2022" name="ISME J.">
        <title>Identification of active gaseous-alkane degraders at natural gas seeps.</title>
        <authorList>
            <person name="Farhan Ul Haque M."/>
            <person name="Hernandez M."/>
            <person name="Crombie A.T."/>
            <person name="Murrell J.C."/>
        </authorList>
    </citation>
    <scope>NUCLEOTIDE SEQUENCE</scope>
    <source>
        <strain evidence="1">ANDR5</strain>
    </source>
</reference>
<proteinExistence type="predicted"/>
<evidence type="ECO:0000313" key="2">
    <source>
        <dbReference type="Proteomes" id="UP001139068"/>
    </source>
</evidence>
<protein>
    <submittedName>
        <fullName evidence="1">Uncharacterized protein</fullName>
    </submittedName>
</protein>
<accession>A0ABS9YWW7</accession>
<gene>
    <name evidence="1" type="ORF">K9U37_12280</name>
</gene>
<dbReference type="RefSeq" id="WP_176138410.1">
    <property type="nucleotide sequence ID" value="NZ_JAIVFL010000001.1"/>
</dbReference>